<dbReference type="EMBL" id="FNYK01000037">
    <property type="protein sequence ID" value="SEI94677.1"/>
    <property type="molecule type" value="Genomic_DNA"/>
</dbReference>
<sequence>MKNIKVIVATHKKYQMPTDPMYLPVQVGSEGKEDLGYQRDNEGENISQLNPAFCELTGLYWAWKNLDADYIGLAHYRRHFKGKQHDKDPFKEVLTQAEASVLFDKTDIILTKKRKYYIETIHDHYAHTMYPEPLDEAGKILEEKYPEYKPYFDKHMQERSQHAFNMFIMKKDKFDEYCTWLFDILFELTKRFEDANYSAFHARYPGRVSERLLDVWLMKNGYDYEEVPFIYMEKVNMWKKGTGFLKAKFFHKKYGESF</sequence>
<evidence type="ECO:0000313" key="2">
    <source>
        <dbReference type="EMBL" id="SEI94677.1"/>
    </source>
</evidence>
<evidence type="ECO:0000313" key="3">
    <source>
        <dbReference type="Proteomes" id="UP000183028"/>
    </source>
</evidence>
<gene>
    <name evidence="2" type="ORF">SAMN04487834_103719</name>
</gene>
<proteinExistence type="predicted"/>
<protein>
    <recommendedName>
        <fullName evidence="1">DUF4422 domain-containing protein</fullName>
    </recommendedName>
</protein>
<reference evidence="3" key="1">
    <citation type="submission" date="2016-10" db="EMBL/GenBank/DDBJ databases">
        <authorList>
            <person name="Varghese N."/>
        </authorList>
    </citation>
    <scope>NUCLEOTIDE SEQUENCE [LARGE SCALE GENOMIC DNA]</scope>
    <source>
        <strain evidence="3">DSM 20406</strain>
    </source>
</reference>
<dbReference type="Pfam" id="PF14393">
    <property type="entry name" value="DUF4422"/>
    <property type="match status" value="1"/>
</dbReference>
<dbReference type="OrthoDB" id="9798746at2"/>
<accession>A0A1H6UYK0</accession>
<name>A0A1H6UYK0_9FIRM</name>
<dbReference type="Proteomes" id="UP000183028">
    <property type="component" value="Unassembled WGS sequence"/>
</dbReference>
<keyword evidence="3" id="KW-1185">Reference proteome</keyword>
<organism evidence="2 3">
    <name type="scientific">Sharpea azabuensis</name>
    <dbReference type="NCBI Taxonomy" id="322505"/>
    <lineage>
        <taxon>Bacteria</taxon>
        <taxon>Bacillati</taxon>
        <taxon>Bacillota</taxon>
        <taxon>Erysipelotrichia</taxon>
        <taxon>Erysipelotrichales</taxon>
        <taxon>Coprobacillaceae</taxon>
        <taxon>Sharpea</taxon>
    </lineage>
</organism>
<dbReference type="AlphaFoldDB" id="A0A1H6UYK0"/>
<dbReference type="GeneID" id="54119830"/>
<feature type="domain" description="DUF4422" evidence="1">
    <location>
        <begin position="5"/>
        <end position="220"/>
    </location>
</feature>
<dbReference type="eggNOG" id="COG1442">
    <property type="taxonomic scope" value="Bacteria"/>
</dbReference>
<dbReference type="RefSeq" id="WP_033162427.1">
    <property type="nucleotide sequence ID" value="NZ_CACZLD010000009.1"/>
</dbReference>
<evidence type="ECO:0000259" key="1">
    <source>
        <dbReference type="Pfam" id="PF14393"/>
    </source>
</evidence>
<dbReference type="InterPro" id="IPR025536">
    <property type="entry name" value="DUF4422"/>
</dbReference>